<evidence type="ECO:0000256" key="3">
    <source>
        <dbReference type="ARBA" id="ARBA00022475"/>
    </source>
</evidence>
<dbReference type="PANTHER" id="PTHR43744:SF9">
    <property type="entry name" value="POLYGALACTURONAN_RHAMNOGALACTURONAN TRANSPORT SYSTEM PERMEASE PROTEIN YTCP"/>
    <property type="match status" value="1"/>
</dbReference>
<dbReference type="GO" id="GO:0005886">
    <property type="term" value="C:plasma membrane"/>
    <property type="evidence" value="ECO:0007669"/>
    <property type="project" value="UniProtKB-SubCell"/>
</dbReference>
<keyword evidence="4 7" id="KW-0812">Transmembrane</keyword>
<dbReference type="RefSeq" id="WP_103237772.1">
    <property type="nucleotide sequence ID" value="NZ_JANJZD010000002.1"/>
</dbReference>
<feature type="transmembrane region" description="Helical" evidence="7">
    <location>
        <begin position="148"/>
        <end position="169"/>
    </location>
</feature>
<proteinExistence type="inferred from homology"/>
<dbReference type="Pfam" id="PF00528">
    <property type="entry name" value="BPD_transp_1"/>
    <property type="match status" value="1"/>
</dbReference>
<evidence type="ECO:0000313" key="10">
    <source>
        <dbReference type="Proteomes" id="UP000236311"/>
    </source>
</evidence>
<protein>
    <submittedName>
        <fullName evidence="9">L-arabinose transport system permease protein AraQ</fullName>
    </submittedName>
</protein>
<feature type="transmembrane region" description="Helical" evidence="7">
    <location>
        <begin position="21"/>
        <end position="46"/>
    </location>
</feature>
<accession>A0A2K4ZAZ0</accession>
<dbReference type="EMBL" id="OFSM01000002">
    <property type="protein sequence ID" value="SOY27635.1"/>
    <property type="molecule type" value="Genomic_DNA"/>
</dbReference>
<comment type="similarity">
    <text evidence="7">Belongs to the binding-protein-dependent transport system permease family.</text>
</comment>
<keyword evidence="3" id="KW-1003">Cell membrane</keyword>
<evidence type="ECO:0000256" key="7">
    <source>
        <dbReference type="RuleBase" id="RU363032"/>
    </source>
</evidence>
<feature type="transmembrane region" description="Helical" evidence="7">
    <location>
        <begin position="86"/>
        <end position="108"/>
    </location>
</feature>
<evidence type="ECO:0000256" key="5">
    <source>
        <dbReference type="ARBA" id="ARBA00022989"/>
    </source>
</evidence>
<organism evidence="9 10">
    <name type="scientific">Acetatifactor muris</name>
    <dbReference type="NCBI Taxonomy" id="879566"/>
    <lineage>
        <taxon>Bacteria</taxon>
        <taxon>Bacillati</taxon>
        <taxon>Bacillota</taxon>
        <taxon>Clostridia</taxon>
        <taxon>Lachnospirales</taxon>
        <taxon>Lachnospiraceae</taxon>
        <taxon>Acetatifactor</taxon>
    </lineage>
</organism>
<dbReference type="InterPro" id="IPR035906">
    <property type="entry name" value="MetI-like_sf"/>
</dbReference>
<evidence type="ECO:0000256" key="2">
    <source>
        <dbReference type="ARBA" id="ARBA00022448"/>
    </source>
</evidence>
<evidence type="ECO:0000256" key="1">
    <source>
        <dbReference type="ARBA" id="ARBA00004651"/>
    </source>
</evidence>
<evidence type="ECO:0000313" key="9">
    <source>
        <dbReference type="EMBL" id="SOY27635.1"/>
    </source>
</evidence>
<evidence type="ECO:0000256" key="4">
    <source>
        <dbReference type="ARBA" id="ARBA00022692"/>
    </source>
</evidence>
<evidence type="ECO:0000256" key="6">
    <source>
        <dbReference type="ARBA" id="ARBA00023136"/>
    </source>
</evidence>
<dbReference type="PROSITE" id="PS50928">
    <property type="entry name" value="ABC_TM1"/>
    <property type="match status" value="1"/>
</dbReference>
<dbReference type="SUPFAM" id="SSF161098">
    <property type="entry name" value="MetI-like"/>
    <property type="match status" value="1"/>
</dbReference>
<keyword evidence="2 7" id="KW-0813">Transport</keyword>
<dbReference type="InterPro" id="IPR000515">
    <property type="entry name" value="MetI-like"/>
</dbReference>
<feature type="transmembrane region" description="Helical" evidence="7">
    <location>
        <begin position="270"/>
        <end position="287"/>
    </location>
</feature>
<dbReference type="AlphaFoldDB" id="A0A2K4ZAZ0"/>
<feature type="transmembrane region" description="Helical" evidence="7">
    <location>
        <begin position="120"/>
        <end position="142"/>
    </location>
</feature>
<dbReference type="PANTHER" id="PTHR43744">
    <property type="entry name" value="ABC TRANSPORTER PERMEASE PROTEIN MG189-RELATED-RELATED"/>
    <property type="match status" value="1"/>
</dbReference>
<feature type="domain" description="ABC transmembrane type-1" evidence="8">
    <location>
        <begin position="82"/>
        <end position="291"/>
    </location>
</feature>
<evidence type="ECO:0000259" key="8">
    <source>
        <dbReference type="PROSITE" id="PS50928"/>
    </source>
</evidence>
<dbReference type="Proteomes" id="UP000236311">
    <property type="component" value="Unassembled WGS sequence"/>
</dbReference>
<dbReference type="Gene3D" id="1.10.3720.10">
    <property type="entry name" value="MetI-like"/>
    <property type="match status" value="1"/>
</dbReference>
<keyword evidence="10" id="KW-1185">Reference proteome</keyword>
<keyword evidence="6 7" id="KW-0472">Membrane</keyword>
<sequence>MKEKTQPSKIRERGMERVFNWAINILLLLFGLVALYPLLFVLSASISDPTAVNSGKLLLFPKGFNLEGYKQILKNSWVLIGYRNSLFYALVGTILNLVVTMMAGYALSRKDLYGKKLITLYMMFTMWFSGGMITKFIVVNNIGLYDKWYTLLVLGLVSMYNVIITRSFIAGSIPGELQESARIDGCDDFGTFFRIIVPLSKPVIAILSLYYGLGHWNSYFNALIYLKDKNKQPLQIFLREILVLNQAIDVNSDELESMIERARMAQSMKYGLIVVASLPMLIIYPFLQKFFVKGVMIGSVKG</sequence>
<dbReference type="CDD" id="cd06261">
    <property type="entry name" value="TM_PBP2"/>
    <property type="match status" value="1"/>
</dbReference>
<gene>
    <name evidence="9" type="primary">araQ_4</name>
    <name evidence="9" type="ORF">AMURIS_00339</name>
</gene>
<dbReference type="GO" id="GO:0055085">
    <property type="term" value="P:transmembrane transport"/>
    <property type="evidence" value="ECO:0007669"/>
    <property type="project" value="InterPro"/>
</dbReference>
<keyword evidence="5 7" id="KW-1133">Transmembrane helix</keyword>
<name>A0A2K4ZAZ0_9FIRM</name>
<reference evidence="9 10" key="1">
    <citation type="submission" date="2018-01" db="EMBL/GenBank/DDBJ databases">
        <authorList>
            <person name="Gaut B.S."/>
            <person name="Morton B.R."/>
            <person name="Clegg M.T."/>
            <person name="Duvall M.R."/>
        </authorList>
    </citation>
    <scope>NUCLEOTIDE SEQUENCE [LARGE SCALE GENOMIC DNA]</scope>
    <source>
        <strain evidence="9">GP69</strain>
    </source>
</reference>
<comment type="subcellular location">
    <subcellularLocation>
        <location evidence="1 7">Cell membrane</location>
        <topology evidence="1 7">Multi-pass membrane protein</topology>
    </subcellularLocation>
</comment>
<dbReference type="OrthoDB" id="157184at2"/>